<keyword evidence="7" id="KW-0539">Nucleus</keyword>
<dbReference type="Proteomes" id="UP001633002">
    <property type="component" value="Unassembled WGS sequence"/>
</dbReference>
<evidence type="ECO:0008006" key="15">
    <source>
        <dbReference type="Google" id="ProtNLM"/>
    </source>
</evidence>
<dbReference type="PROSITE" id="PS50056">
    <property type="entry name" value="TYR_PHOSPHATASE_2"/>
    <property type="match status" value="1"/>
</dbReference>
<feature type="domain" description="Tyrosine-protein phosphatase" evidence="11">
    <location>
        <begin position="72"/>
        <end position="213"/>
    </location>
</feature>
<dbReference type="GO" id="GO:0004725">
    <property type="term" value="F:protein tyrosine phosphatase activity"/>
    <property type="evidence" value="ECO:0007669"/>
    <property type="project" value="UniProtKB-EC"/>
</dbReference>
<dbReference type="GO" id="GO:0004722">
    <property type="term" value="F:protein serine/threonine phosphatase activity"/>
    <property type="evidence" value="ECO:0007669"/>
    <property type="project" value="UniProtKB-EC"/>
</dbReference>
<evidence type="ECO:0000256" key="2">
    <source>
        <dbReference type="ARBA" id="ARBA00004496"/>
    </source>
</evidence>
<dbReference type="CDD" id="cd14498">
    <property type="entry name" value="DSP"/>
    <property type="match status" value="1"/>
</dbReference>
<evidence type="ECO:0000256" key="7">
    <source>
        <dbReference type="ARBA" id="ARBA00023242"/>
    </source>
</evidence>
<dbReference type="Gene3D" id="3.90.190.10">
    <property type="entry name" value="Protein tyrosine phosphatase superfamily"/>
    <property type="match status" value="1"/>
</dbReference>
<dbReference type="Pfam" id="PF00782">
    <property type="entry name" value="DSPc"/>
    <property type="match status" value="1"/>
</dbReference>
<proteinExistence type="inferred from homology"/>
<protein>
    <recommendedName>
        <fullName evidence="15">Dual specificity protein phosphatase 1</fullName>
    </recommendedName>
</protein>
<evidence type="ECO:0000256" key="10">
    <source>
        <dbReference type="ARBA" id="ARBA00051722"/>
    </source>
</evidence>
<dbReference type="PROSITE" id="PS50054">
    <property type="entry name" value="TYR_PHOSPHATASE_DUAL"/>
    <property type="match status" value="1"/>
</dbReference>
<evidence type="ECO:0000256" key="8">
    <source>
        <dbReference type="ARBA" id="ARBA00047761"/>
    </source>
</evidence>
<comment type="similarity">
    <text evidence="3">Belongs to the protein-tyrosine phosphatase family. Non-receptor class dual specificity subfamily.</text>
</comment>
<comment type="catalytic activity">
    <reaction evidence="8">
        <text>O-phospho-L-seryl-[protein] + H2O = L-seryl-[protein] + phosphate</text>
        <dbReference type="Rhea" id="RHEA:20629"/>
        <dbReference type="Rhea" id="RHEA-COMP:9863"/>
        <dbReference type="Rhea" id="RHEA-COMP:11604"/>
        <dbReference type="ChEBI" id="CHEBI:15377"/>
        <dbReference type="ChEBI" id="CHEBI:29999"/>
        <dbReference type="ChEBI" id="CHEBI:43474"/>
        <dbReference type="ChEBI" id="CHEBI:83421"/>
        <dbReference type="EC" id="3.1.3.16"/>
    </reaction>
</comment>
<dbReference type="GO" id="GO:0005737">
    <property type="term" value="C:cytoplasm"/>
    <property type="evidence" value="ECO:0007669"/>
    <property type="project" value="UniProtKB-SubCell"/>
</dbReference>
<accession>A0ABD3H6F9</accession>
<dbReference type="SUPFAM" id="SSF52799">
    <property type="entry name" value="(Phosphotyrosine protein) phosphatases II"/>
    <property type="match status" value="1"/>
</dbReference>
<comment type="catalytic activity">
    <reaction evidence="10">
        <text>O-phospho-L-tyrosyl-[protein] + H2O = L-tyrosyl-[protein] + phosphate</text>
        <dbReference type="Rhea" id="RHEA:10684"/>
        <dbReference type="Rhea" id="RHEA-COMP:10136"/>
        <dbReference type="Rhea" id="RHEA-COMP:20101"/>
        <dbReference type="ChEBI" id="CHEBI:15377"/>
        <dbReference type="ChEBI" id="CHEBI:43474"/>
        <dbReference type="ChEBI" id="CHEBI:46858"/>
        <dbReference type="ChEBI" id="CHEBI:61978"/>
        <dbReference type="EC" id="3.1.3.48"/>
    </reaction>
</comment>
<dbReference type="InterPro" id="IPR000387">
    <property type="entry name" value="Tyr_Pase_dom"/>
</dbReference>
<evidence type="ECO:0000256" key="1">
    <source>
        <dbReference type="ARBA" id="ARBA00004123"/>
    </source>
</evidence>
<gene>
    <name evidence="13" type="ORF">R1sor_003756</name>
</gene>
<keyword evidence="6" id="KW-0904">Protein phosphatase</keyword>
<organism evidence="13 14">
    <name type="scientific">Riccia sorocarpa</name>
    <dbReference type="NCBI Taxonomy" id="122646"/>
    <lineage>
        <taxon>Eukaryota</taxon>
        <taxon>Viridiplantae</taxon>
        <taxon>Streptophyta</taxon>
        <taxon>Embryophyta</taxon>
        <taxon>Marchantiophyta</taxon>
        <taxon>Marchantiopsida</taxon>
        <taxon>Marchantiidae</taxon>
        <taxon>Marchantiales</taxon>
        <taxon>Ricciaceae</taxon>
        <taxon>Riccia</taxon>
    </lineage>
</organism>
<evidence type="ECO:0000313" key="13">
    <source>
        <dbReference type="EMBL" id="KAL3685734.1"/>
    </source>
</evidence>
<keyword evidence="14" id="KW-1185">Reference proteome</keyword>
<evidence type="ECO:0000313" key="14">
    <source>
        <dbReference type="Proteomes" id="UP001633002"/>
    </source>
</evidence>
<feature type="domain" description="Tyrosine specific protein phosphatases" evidence="12">
    <location>
        <begin position="134"/>
        <end position="191"/>
    </location>
</feature>
<dbReference type="SMART" id="SM00195">
    <property type="entry name" value="DSPc"/>
    <property type="match status" value="1"/>
</dbReference>
<comment type="catalytic activity">
    <reaction evidence="9">
        <text>O-phospho-L-threonyl-[protein] + H2O = L-threonyl-[protein] + phosphate</text>
        <dbReference type="Rhea" id="RHEA:47004"/>
        <dbReference type="Rhea" id="RHEA-COMP:11060"/>
        <dbReference type="Rhea" id="RHEA-COMP:11605"/>
        <dbReference type="ChEBI" id="CHEBI:15377"/>
        <dbReference type="ChEBI" id="CHEBI:30013"/>
        <dbReference type="ChEBI" id="CHEBI:43474"/>
        <dbReference type="ChEBI" id="CHEBI:61977"/>
        <dbReference type="EC" id="3.1.3.16"/>
    </reaction>
</comment>
<dbReference type="PANTHER" id="PTHR10159:SF511">
    <property type="entry name" value="DUAL SPECIFICITY PROTEIN PHOSPHATASE 1"/>
    <property type="match status" value="1"/>
</dbReference>
<dbReference type="FunFam" id="3.90.190.10:FF:000056">
    <property type="entry name" value="Dual specificity phosphatase 12"/>
    <property type="match status" value="1"/>
</dbReference>
<evidence type="ECO:0000256" key="9">
    <source>
        <dbReference type="ARBA" id="ARBA00048336"/>
    </source>
</evidence>
<keyword evidence="5" id="KW-0378">Hydrolase</keyword>
<evidence type="ECO:0000259" key="12">
    <source>
        <dbReference type="PROSITE" id="PS50056"/>
    </source>
</evidence>
<reference evidence="13 14" key="1">
    <citation type="submission" date="2024-09" db="EMBL/GenBank/DDBJ databases">
        <title>Chromosome-scale assembly of Riccia sorocarpa.</title>
        <authorList>
            <person name="Paukszto L."/>
        </authorList>
    </citation>
    <scope>NUCLEOTIDE SEQUENCE [LARGE SCALE GENOMIC DNA]</scope>
    <source>
        <strain evidence="13">LP-2024</strain>
        <tissue evidence="13">Aerial parts of the thallus</tissue>
    </source>
</reference>
<name>A0ABD3H6F9_9MARC</name>
<evidence type="ECO:0000256" key="6">
    <source>
        <dbReference type="ARBA" id="ARBA00022912"/>
    </source>
</evidence>
<comment type="subcellular location">
    <subcellularLocation>
        <location evidence="2">Cytoplasm</location>
    </subcellularLocation>
    <subcellularLocation>
        <location evidence="1">Nucleus</location>
    </subcellularLocation>
</comment>
<dbReference type="AlphaFoldDB" id="A0ABD3H6F9"/>
<dbReference type="GO" id="GO:0005634">
    <property type="term" value="C:nucleus"/>
    <property type="evidence" value="ECO:0007669"/>
    <property type="project" value="UniProtKB-SubCell"/>
</dbReference>
<evidence type="ECO:0000259" key="11">
    <source>
        <dbReference type="PROSITE" id="PS50054"/>
    </source>
</evidence>
<dbReference type="PANTHER" id="PTHR10159">
    <property type="entry name" value="DUAL SPECIFICITY PROTEIN PHOSPHATASE"/>
    <property type="match status" value="1"/>
</dbReference>
<dbReference type="InterPro" id="IPR020422">
    <property type="entry name" value="TYR_PHOSPHATASE_DUAL_dom"/>
</dbReference>
<comment type="caution">
    <text evidence="13">The sequence shown here is derived from an EMBL/GenBank/DDBJ whole genome shotgun (WGS) entry which is preliminary data.</text>
</comment>
<evidence type="ECO:0000256" key="4">
    <source>
        <dbReference type="ARBA" id="ARBA00022490"/>
    </source>
</evidence>
<evidence type="ECO:0000256" key="3">
    <source>
        <dbReference type="ARBA" id="ARBA00008601"/>
    </source>
</evidence>
<dbReference type="InterPro" id="IPR029021">
    <property type="entry name" value="Prot-tyrosine_phosphatase-like"/>
</dbReference>
<dbReference type="InterPro" id="IPR000340">
    <property type="entry name" value="Dual-sp_phosphatase_cat-dom"/>
</dbReference>
<keyword evidence="4" id="KW-0963">Cytoplasm</keyword>
<dbReference type="EMBL" id="JBJQOH010000006">
    <property type="protein sequence ID" value="KAL3685734.1"/>
    <property type="molecule type" value="Genomic_DNA"/>
</dbReference>
<sequence length="245" mass="27120">MNLQRGIASPAIPQIDAMDQNRGSSNMAEAVEDPVTGRSSGRVVANEDFNKQKMAKILRAFLLAKYLRNDSVPAELEQGLYLGSIGAAFNKGLLQNLNVTHILAVAGGVDMPFPRDFKYTRIEVLDSAEVDLAQHFERCFAFIDEARMNGGAVLVHCFAGRSRSVTVAVAYLMKKYGMRFPQALAHVTSRRKEAQPNPGFLRQLQAFDQQLELARKSIFSPVRIFLSDKRTQELQAAAAGFLIMV</sequence>
<evidence type="ECO:0000256" key="5">
    <source>
        <dbReference type="ARBA" id="ARBA00022801"/>
    </source>
</evidence>